<protein>
    <recommendedName>
        <fullName evidence="5">TIR domain-containing protein</fullName>
    </recommendedName>
</protein>
<evidence type="ECO:0000259" key="5">
    <source>
        <dbReference type="PROSITE" id="PS50104"/>
    </source>
</evidence>
<dbReference type="InterPro" id="IPR058192">
    <property type="entry name" value="WHD_ROQ1-like"/>
</dbReference>
<evidence type="ECO:0000256" key="3">
    <source>
        <dbReference type="ARBA" id="ARBA00022821"/>
    </source>
</evidence>
<gene>
    <name evidence="6" type="ORF">RHGRI_017728</name>
</gene>
<dbReference type="SUPFAM" id="SSF52540">
    <property type="entry name" value="P-loop containing nucleoside triphosphate hydrolases"/>
    <property type="match status" value="1"/>
</dbReference>
<proteinExistence type="predicted"/>
<dbReference type="InterPro" id="IPR002182">
    <property type="entry name" value="NB-ARC"/>
</dbReference>
<evidence type="ECO:0000256" key="2">
    <source>
        <dbReference type="ARBA" id="ARBA00022737"/>
    </source>
</evidence>
<organism evidence="6 7">
    <name type="scientific">Rhododendron griersonianum</name>
    <dbReference type="NCBI Taxonomy" id="479676"/>
    <lineage>
        <taxon>Eukaryota</taxon>
        <taxon>Viridiplantae</taxon>
        <taxon>Streptophyta</taxon>
        <taxon>Embryophyta</taxon>
        <taxon>Tracheophyta</taxon>
        <taxon>Spermatophyta</taxon>
        <taxon>Magnoliopsida</taxon>
        <taxon>eudicotyledons</taxon>
        <taxon>Gunneridae</taxon>
        <taxon>Pentapetalae</taxon>
        <taxon>asterids</taxon>
        <taxon>Ericales</taxon>
        <taxon>Ericaceae</taxon>
        <taxon>Ericoideae</taxon>
        <taxon>Rhodoreae</taxon>
        <taxon>Rhododendron</taxon>
    </lineage>
</organism>
<keyword evidence="3" id="KW-0611">Plant defense</keyword>
<dbReference type="GO" id="GO:0051707">
    <property type="term" value="P:response to other organism"/>
    <property type="evidence" value="ECO:0007669"/>
    <property type="project" value="UniProtKB-ARBA"/>
</dbReference>
<dbReference type="PRINTS" id="PR00364">
    <property type="entry name" value="DISEASERSIST"/>
</dbReference>
<evidence type="ECO:0000256" key="4">
    <source>
        <dbReference type="ARBA" id="ARBA00023027"/>
    </source>
</evidence>
<dbReference type="Pfam" id="PF01582">
    <property type="entry name" value="TIR"/>
    <property type="match status" value="1"/>
</dbReference>
<keyword evidence="4" id="KW-0520">NAD</keyword>
<dbReference type="SUPFAM" id="SSF52200">
    <property type="entry name" value="Toll/Interleukin receptor TIR domain"/>
    <property type="match status" value="1"/>
</dbReference>
<dbReference type="GO" id="GO:0043531">
    <property type="term" value="F:ADP binding"/>
    <property type="evidence" value="ECO:0007669"/>
    <property type="project" value="InterPro"/>
</dbReference>
<name>A0AAV6JYW9_9ERIC</name>
<dbReference type="InterPro" id="IPR036390">
    <property type="entry name" value="WH_DNA-bd_sf"/>
</dbReference>
<dbReference type="PANTHER" id="PTHR11017">
    <property type="entry name" value="LEUCINE-RICH REPEAT-CONTAINING PROTEIN"/>
    <property type="match status" value="1"/>
</dbReference>
<dbReference type="InterPro" id="IPR000157">
    <property type="entry name" value="TIR_dom"/>
</dbReference>
<keyword evidence="7" id="KW-1185">Reference proteome</keyword>
<dbReference type="PANTHER" id="PTHR11017:SF271">
    <property type="entry name" value="DISEASE RESISTANCE PROTEIN (TIR-NBS-LRR CLASS) FAMILY"/>
    <property type="match status" value="1"/>
</dbReference>
<comment type="caution">
    <text evidence="6">The sequence shown here is derived from an EMBL/GenBank/DDBJ whole genome shotgun (WGS) entry which is preliminary data.</text>
</comment>
<keyword evidence="1" id="KW-0433">Leucine-rich repeat</keyword>
<dbReference type="InterPro" id="IPR044974">
    <property type="entry name" value="Disease_R_plants"/>
</dbReference>
<dbReference type="AlphaFoldDB" id="A0AAV6JYW9"/>
<dbReference type="InterPro" id="IPR001611">
    <property type="entry name" value="Leu-rich_rpt"/>
</dbReference>
<reference evidence="6 7" key="1">
    <citation type="submission" date="2020-08" db="EMBL/GenBank/DDBJ databases">
        <title>Plant Genome Project.</title>
        <authorList>
            <person name="Zhang R.-G."/>
        </authorList>
    </citation>
    <scope>NUCLEOTIDE SEQUENCE [LARGE SCALE GENOMIC DNA]</scope>
    <source>
        <strain evidence="6">WSP0</strain>
        <tissue evidence="6">Leaf</tissue>
    </source>
</reference>
<evidence type="ECO:0000256" key="1">
    <source>
        <dbReference type="ARBA" id="ARBA00022614"/>
    </source>
</evidence>
<dbReference type="GO" id="GO:0007165">
    <property type="term" value="P:signal transduction"/>
    <property type="evidence" value="ECO:0007669"/>
    <property type="project" value="InterPro"/>
</dbReference>
<dbReference type="PROSITE" id="PS51450">
    <property type="entry name" value="LRR"/>
    <property type="match status" value="1"/>
</dbReference>
<dbReference type="Pfam" id="PF23598">
    <property type="entry name" value="LRR_14"/>
    <property type="match status" value="1"/>
</dbReference>
<evidence type="ECO:0000313" key="6">
    <source>
        <dbReference type="EMBL" id="KAG5545353.1"/>
    </source>
</evidence>
<dbReference type="GO" id="GO:0006952">
    <property type="term" value="P:defense response"/>
    <property type="evidence" value="ECO:0007669"/>
    <property type="project" value="UniProtKB-KW"/>
</dbReference>
<dbReference type="Pfam" id="PF23282">
    <property type="entry name" value="WHD_ROQ1"/>
    <property type="match status" value="1"/>
</dbReference>
<dbReference type="Pfam" id="PF00931">
    <property type="entry name" value="NB-ARC"/>
    <property type="match status" value="1"/>
</dbReference>
<dbReference type="Proteomes" id="UP000823749">
    <property type="component" value="Chromosome 6"/>
</dbReference>
<keyword evidence="2" id="KW-0677">Repeat</keyword>
<dbReference type="SUPFAM" id="SSF52058">
    <property type="entry name" value="L domain-like"/>
    <property type="match status" value="1"/>
</dbReference>
<dbReference type="SUPFAM" id="SSF46785">
    <property type="entry name" value="Winged helix' DNA-binding domain"/>
    <property type="match status" value="1"/>
</dbReference>
<dbReference type="Gene3D" id="3.40.50.10140">
    <property type="entry name" value="Toll/interleukin-1 receptor homology (TIR) domain"/>
    <property type="match status" value="1"/>
</dbReference>
<dbReference type="Gene3D" id="3.40.50.300">
    <property type="entry name" value="P-loop containing nucleotide triphosphate hydrolases"/>
    <property type="match status" value="1"/>
</dbReference>
<dbReference type="PROSITE" id="PS50104">
    <property type="entry name" value="TIR"/>
    <property type="match status" value="1"/>
</dbReference>
<dbReference type="InterPro" id="IPR042197">
    <property type="entry name" value="Apaf_helical"/>
</dbReference>
<dbReference type="Gene3D" id="3.80.10.10">
    <property type="entry name" value="Ribonuclease Inhibitor"/>
    <property type="match status" value="2"/>
</dbReference>
<dbReference type="EMBL" id="JACTNZ010000006">
    <property type="protein sequence ID" value="KAG5545353.1"/>
    <property type="molecule type" value="Genomic_DNA"/>
</dbReference>
<dbReference type="InterPro" id="IPR027417">
    <property type="entry name" value="P-loop_NTPase"/>
</dbReference>
<dbReference type="InterPro" id="IPR032675">
    <property type="entry name" value="LRR_dom_sf"/>
</dbReference>
<dbReference type="InterPro" id="IPR035897">
    <property type="entry name" value="Toll_tir_struct_dom_sf"/>
</dbReference>
<feature type="domain" description="TIR" evidence="5">
    <location>
        <begin position="16"/>
        <end position="193"/>
    </location>
</feature>
<sequence length="1165" mass="132246">MAAITSQEASSSTSPSSYDVFLSFRGEDTRKSFTDHLYTALGYAGFRTFRDDDGIERGEKIKSELQKAIRESRMSIVVLSKNYASSSWCLDELVMVLKCRSTSGQVVLPIFYDVDPTVVKKQMGSFEEAFAKHEGKIEAESGERRKEWVTKVEEWRAALREVAVLAGMNLQNRADGHESRFIKKIIKVVGDKLSRTIMDIGPYAIGIHSRAREIQFWLEDESADVGVAAICGMGGIGKTTIAKYLYNLNFSRFEGSSFLANVREISKQQDGLLCLQRQLVSDILKGRKEKISNVDEGIVKIKDALHFKRVLVILDDVDELDQLYAVLGMCDWLFSGSKIIITTRHERLVRPHEVCKVYRIEKLDYDESLVLFSLHAFGQSHHVDDFADTSKLVVKHCEGLPLAIKVLGSSLSGQSIGVWRSQLEKLKAIPDSKILAKLKISYDSLQDEHDRSLFLNLACFFVGSDKDFTITIMDECEFYTVVGIQNLIDRCLVTVDGYNELVIHHLLQEMGREIVRQESPNEPGERSRLCNHKDSFNVLRHNTGTRKIEGLILDMSSLNANKSARTVFAVNRKRSLEEFLDNSLLSNVWNSLKRYRLDIFSQNSLGNPPSDSNEIALETNAFAKIENLKLLKLGHVQISGSYENFPKRIRWLYWHGFPFESIPRYFPLEALVALEMPYSSLKHFSTGTKFLELLKILDLSHSHSLARIPDFIVLPNLEKLILEDCTRLVEIHESVGHLARLVLLNLKDCSNLSKLPRSVGMLKSLETLDVSGCSNLENLPTEMVNMDSLTTLRAENVTGITRSPGTIQNVKAWYSFIWLLPLKPKRNPETSWASSLPRSLVELNLEYCNLSDDAFPTDLSNLSLLRELDLSNNPIISLPDCIRGLSRLKFLRVNSCKWLRSLVVLQDLVYVEFFNCSSLEKMEYDIKCNRIGFRKLTWPGKYGTCLGLSRMLVEFSGIYKLEPLGDVDKEIIDNLGLFDLGSMRNLKVRLAIPFSQLWRGSLQHNFRIRGLSVCIVYAPLDEDIYDLFLLNTVINNTTKRLIWSHCPHVTGIPKANEDMIWLSYWKFENQVEGGDEMDISVFTKEGIFLVKEVGVHLLYDMEKAEKITQEIPSTSEEVSEEIHCYGVAVPGNASSYQENTQVYAVGRDNVDIVETVRCGRLIIRS</sequence>
<accession>A0AAV6JYW9</accession>
<dbReference type="SMART" id="SM00255">
    <property type="entry name" value="TIR"/>
    <property type="match status" value="1"/>
</dbReference>
<dbReference type="InterPro" id="IPR055414">
    <property type="entry name" value="LRR_R13L4/SHOC2-like"/>
</dbReference>
<dbReference type="Gene3D" id="1.10.8.430">
    <property type="entry name" value="Helical domain of apoptotic protease-activating factors"/>
    <property type="match status" value="1"/>
</dbReference>
<dbReference type="FunFam" id="3.40.50.10140:FF:000007">
    <property type="entry name" value="Disease resistance protein (TIR-NBS-LRR class)"/>
    <property type="match status" value="1"/>
</dbReference>
<evidence type="ECO:0000313" key="7">
    <source>
        <dbReference type="Proteomes" id="UP000823749"/>
    </source>
</evidence>